<evidence type="ECO:0008006" key="3">
    <source>
        <dbReference type="Google" id="ProtNLM"/>
    </source>
</evidence>
<gene>
    <name evidence="1" type="ORF">A3A77_00020</name>
</gene>
<dbReference type="EMBL" id="MHCC01000014">
    <property type="protein sequence ID" value="OGY13466.1"/>
    <property type="molecule type" value="Genomic_DNA"/>
</dbReference>
<protein>
    <recommendedName>
        <fullName evidence="3">DUF192 domain-containing protein</fullName>
    </recommendedName>
</protein>
<reference evidence="1 2" key="1">
    <citation type="journal article" date="2016" name="Nat. Commun.">
        <title>Thousands of microbial genomes shed light on interconnected biogeochemical processes in an aquifer system.</title>
        <authorList>
            <person name="Anantharaman K."/>
            <person name="Brown C.T."/>
            <person name="Hug L.A."/>
            <person name="Sharon I."/>
            <person name="Castelle C.J."/>
            <person name="Probst A.J."/>
            <person name="Thomas B.C."/>
            <person name="Singh A."/>
            <person name="Wilkins M.J."/>
            <person name="Karaoz U."/>
            <person name="Brodie E.L."/>
            <person name="Williams K.H."/>
            <person name="Hubbard S.S."/>
            <person name="Banfield J.F."/>
        </authorList>
    </citation>
    <scope>NUCLEOTIDE SEQUENCE [LARGE SCALE GENOMIC DNA]</scope>
</reference>
<evidence type="ECO:0000313" key="2">
    <source>
        <dbReference type="Proteomes" id="UP000178659"/>
    </source>
</evidence>
<dbReference type="Proteomes" id="UP000178659">
    <property type="component" value="Unassembled WGS sequence"/>
</dbReference>
<name>A0A1G1VDY2_9BACT</name>
<organism evidence="1 2">
    <name type="scientific">Candidatus Blackburnbacteria bacterium RIFCSPLOWO2_01_FULL_40_20</name>
    <dbReference type="NCBI Taxonomy" id="1797519"/>
    <lineage>
        <taxon>Bacteria</taxon>
        <taxon>Candidatus Blackburniibacteriota</taxon>
    </lineage>
</organism>
<comment type="caution">
    <text evidence="1">The sequence shown here is derived from an EMBL/GenBank/DDBJ whole genome shotgun (WGS) entry which is preliminary data.</text>
</comment>
<proteinExistence type="predicted"/>
<accession>A0A1G1VDY2</accession>
<dbReference type="AlphaFoldDB" id="A0A1G1VDY2"/>
<sequence>MKIFNRTKKTTISTNAKLLTSFFDKSIGLLKKENPKCLVFKTRFGIHTLGLVSPIDVAILDNCNKVVKLRILVKPNRIFLWNPKYSQVVELPENTIKISKTEIGDLISFEE</sequence>
<evidence type="ECO:0000313" key="1">
    <source>
        <dbReference type="EMBL" id="OGY13466.1"/>
    </source>
</evidence>